<dbReference type="InterPro" id="IPR050206">
    <property type="entry name" value="FtsK/SpoIIIE/SftA"/>
</dbReference>
<dbReference type="Gene3D" id="3.40.50.300">
    <property type="entry name" value="P-loop containing nucleotide triphosphate hydrolases"/>
    <property type="match status" value="1"/>
</dbReference>
<dbReference type="GO" id="GO:0016020">
    <property type="term" value="C:membrane"/>
    <property type="evidence" value="ECO:0007669"/>
    <property type="project" value="UniProtKB-SubCell"/>
</dbReference>
<reference evidence="5 6" key="1">
    <citation type="submission" date="2015-12" db="EMBL/GenBank/DDBJ databases">
        <title>Genome sequence of Aneurinibacillus soli.</title>
        <authorList>
            <person name="Lee J.S."/>
            <person name="Lee K.C."/>
            <person name="Kim K.K."/>
            <person name="Lee B.W."/>
        </authorList>
    </citation>
    <scope>NUCLEOTIDE SEQUENCE [LARGE SCALE GENOMIC DNA]</scope>
    <source>
        <strain evidence="5 6">CB4</strain>
    </source>
</reference>
<accession>A0A0U5BB64</accession>
<evidence type="ECO:0000256" key="4">
    <source>
        <dbReference type="SAM" id="MobiDB-lite"/>
    </source>
</evidence>
<dbReference type="OrthoDB" id="9807790at2"/>
<dbReference type="KEGG" id="asoc:CB4_02314"/>
<feature type="compositionally biased region" description="Basic and acidic residues" evidence="4">
    <location>
        <begin position="419"/>
        <end position="435"/>
    </location>
</feature>
<dbReference type="AlphaFoldDB" id="A0A0U5BB64"/>
<dbReference type="GO" id="GO:0005524">
    <property type="term" value="F:ATP binding"/>
    <property type="evidence" value="ECO:0007669"/>
    <property type="project" value="UniProtKB-UniRule"/>
</dbReference>
<dbReference type="PANTHER" id="PTHR22683">
    <property type="entry name" value="SPORULATION PROTEIN RELATED"/>
    <property type="match status" value="1"/>
</dbReference>
<keyword evidence="6" id="KW-1185">Reference proteome</keyword>
<dbReference type="EMBL" id="AP017312">
    <property type="protein sequence ID" value="BAU28140.1"/>
    <property type="molecule type" value="Genomic_DNA"/>
</dbReference>
<organism evidence="5 6">
    <name type="scientific">Aneurinibacillus soli</name>
    <dbReference type="NCBI Taxonomy" id="1500254"/>
    <lineage>
        <taxon>Bacteria</taxon>
        <taxon>Bacillati</taxon>
        <taxon>Bacillota</taxon>
        <taxon>Bacilli</taxon>
        <taxon>Bacillales</taxon>
        <taxon>Paenibacillaceae</taxon>
        <taxon>Aneurinibacillus group</taxon>
        <taxon>Aneurinibacillus</taxon>
    </lineage>
</organism>
<dbReference type="RefSeq" id="WP_096465918.1">
    <property type="nucleotide sequence ID" value="NZ_AP017312.1"/>
</dbReference>
<feature type="region of interest" description="Disordered" evidence="4">
    <location>
        <begin position="414"/>
        <end position="435"/>
    </location>
</feature>
<dbReference type="Pfam" id="PF01580">
    <property type="entry name" value="FtsK_SpoIIIE"/>
    <property type="match status" value="1"/>
</dbReference>
<dbReference type="InterPro" id="IPR002543">
    <property type="entry name" value="FtsK_dom"/>
</dbReference>
<evidence type="ECO:0000256" key="2">
    <source>
        <dbReference type="ARBA" id="ARBA00022741"/>
    </source>
</evidence>
<evidence type="ECO:0000313" key="6">
    <source>
        <dbReference type="Proteomes" id="UP000217696"/>
    </source>
</evidence>
<keyword evidence="2" id="KW-0547">Nucleotide-binding</keyword>
<comment type="subcellular location">
    <subcellularLocation>
        <location evidence="1">Membrane</location>
        <topology evidence="1">Multi-pass membrane protein</topology>
    </subcellularLocation>
</comment>
<dbReference type="Proteomes" id="UP000217696">
    <property type="component" value="Chromosome"/>
</dbReference>
<sequence length="435" mass="50122">MQKMTPLQGTLAIGFGAFMTAKTMALFGIPLPIHSLSPYEITALKTQALKLAGICTSLGVANYTYQSMPNTKARRSLKRIFDEGEIYRERENGRKIYPQIRAIQYDNKGITIVFNIVFGINPDDVYKAEWLFKQEFGQHVFIEHTGKHFTVKAYYKGIQTFAYDFDEILPHLSDMKLPIVIGKDQEGYWLIVDMIDNPHLLICGETGSGKSTEIRQIITTWIKHLSPEKLHLYLCDLKGSEFHLFENIEHVQASLYENDEGKLLKLLIKIEKEIKRRGQLLRQHGKVHIDDLPEQVPYIVVCVDEVALLRDNKAIMEKIENIAIVGRSNGVFLLLSMQRPDSTVLDGKLKQCLTVRICFRQPDDINYGIALNMRMKPDREIEDGYAFVKYKRGLQEIQAPFLADKMAKVMLRPYQQKKPRPEPEQIEENKIFDLE</sequence>
<keyword evidence="3" id="KW-0067">ATP-binding</keyword>
<dbReference type="PROSITE" id="PS50901">
    <property type="entry name" value="FTSK"/>
    <property type="match status" value="1"/>
</dbReference>
<proteinExistence type="predicted"/>
<protein>
    <submittedName>
        <fullName evidence="5">DNA translocase FtsK</fullName>
    </submittedName>
</protein>
<dbReference type="GO" id="GO:0003677">
    <property type="term" value="F:DNA binding"/>
    <property type="evidence" value="ECO:0007669"/>
    <property type="project" value="InterPro"/>
</dbReference>
<name>A0A0U5BB64_9BACL</name>
<evidence type="ECO:0000256" key="3">
    <source>
        <dbReference type="ARBA" id="ARBA00022840"/>
    </source>
</evidence>
<dbReference type="PANTHER" id="PTHR22683:SF41">
    <property type="entry name" value="DNA TRANSLOCASE FTSK"/>
    <property type="match status" value="1"/>
</dbReference>
<gene>
    <name evidence="5" type="primary">ftsK</name>
    <name evidence="5" type="ORF">CB4_02314</name>
</gene>
<evidence type="ECO:0000313" key="5">
    <source>
        <dbReference type="EMBL" id="BAU28140.1"/>
    </source>
</evidence>
<evidence type="ECO:0000256" key="1">
    <source>
        <dbReference type="ARBA" id="ARBA00004141"/>
    </source>
</evidence>
<dbReference type="InterPro" id="IPR027417">
    <property type="entry name" value="P-loop_NTPase"/>
</dbReference>
<dbReference type="SUPFAM" id="SSF52540">
    <property type="entry name" value="P-loop containing nucleoside triphosphate hydrolases"/>
    <property type="match status" value="1"/>
</dbReference>